<reference evidence="1" key="1">
    <citation type="submission" date="2022-02" db="EMBL/GenBank/DDBJ databases">
        <authorList>
            <person name="King R."/>
        </authorList>
    </citation>
    <scope>NUCLEOTIDE SEQUENCE</scope>
</reference>
<accession>A0A9P0N695</accession>
<gene>
    <name evidence="1" type="ORF">SPLIT_LOCUS6712</name>
</gene>
<protein>
    <submittedName>
        <fullName evidence="1">Uncharacterized protein</fullName>
    </submittedName>
</protein>
<name>A0A9P0N695_SPOLI</name>
<organism evidence="1 2">
    <name type="scientific">Spodoptera littoralis</name>
    <name type="common">Egyptian cotton leafworm</name>
    <dbReference type="NCBI Taxonomy" id="7109"/>
    <lineage>
        <taxon>Eukaryota</taxon>
        <taxon>Metazoa</taxon>
        <taxon>Ecdysozoa</taxon>
        <taxon>Arthropoda</taxon>
        <taxon>Hexapoda</taxon>
        <taxon>Insecta</taxon>
        <taxon>Pterygota</taxon>
        <taxon>Neoptera</taxon>
        <taxon>Endopterygota</taxon>
        <taxon>Lepidoptera</taxon>
        <taxon>Glossata</taxon>
        <taxon>Ditrysia</taxon>
        <taxon>Noctuoidea</taxon>
        <taxon>Noctuidae</taxon>
        <taxon>Amphipyrinae</taxon>
        <taxon>Spodoptera</taxon>
    </lineage>
</organism>
<dbReference type="AlphaFoldDB" id="A0A9P0N695"/>
<dbReference type="EMBL" id="LR824554">
    <property type="protein sequence ID" value="CAH1641356.1"/>
    <property type="molecule type" value="Genomic_DNA"/>
</dbReference>
<dbReference type="Proteomes" id="UP001153321">
    <property type="component" value="Chromosome 23"/>
</dbReference>
<evidence type="ECO:0000313" key="2">
    <source>
        <dbReference type="Proteomes" id="UP001153321"/>
    </source>
</evidence>
<proteinExistence type="predicted"/>
<evidence type="ECO:0000313" key="1">
    <source>
        <dbReference type="EMBL" id="CAH1641356.1"/>
    </source>
</evidence>
<sequence>MPSEVRKVQLSEQRRSSARQTHWHCWRLKVRQTEIARAILSANRKPAKLSAMDVTTHWCAAGRDGPALSDATALRASLLNDVNLIYNILNIRTSFSEFVLNTVIQQKCLPLKNRSRLPEILSPVCFRNVGESHRLLWQRHV</sequence>
<keyword evidence="2" id="KW-1185">Reference proteome</keyword>